<dbReference type="AlphaFoldDB" id="A0A9P6PY66"/>
<dbReference type="OrthoDB" id="10490821at2759"/>
<gene>
    <name evidence="1" type="ORF">BG011_005627</name>
</gene>
<dbReference type="EMBL" id="JAAAJA010000393">
    <property type="protein sequence ID" value="KAG0254605.1"/>
    <property type="molecule type" value="Genomic_DNA"/>
</dbReference>
<proteinExistence type="predicted"/>
<comment type="caution">
    <text evidence="1">The sequence shown here is derived from an EMBL/GenBank/DDBJ whole genome shotgun (WGS) entry which is preliminary data.</text>
</comment>
<protein>
    <submittedName>
        <fullName evidence="1">Uncharacterized protein</fullName>
    </submittedName>
</protein>
<organism evidence="1 2">
    <name type="scientific">Mortierella polycephala</name>
    <dbReference type="NCBI Taxonomy" id="41804"/>
    <lineage>
        <taxon>Eukaryota</taxon>
        <taxon>Fungi</taxon>
        <taxon>Fungi incertae sedis</taxon>
        <taxon>Mucoromycota</taxon>
        <taxon>Mortierellomycotina</taxon>
        <taxon>Mortierellomycetes</taxon>
        <taxon>Mortierellales</taxon>
        <taxon>Mortierellaceae</taxon>
        <taxon>Mortierella</taxon>
    </lineage>
</organism>
<dbReference type="Proteomes" id="UP000726737">
    <property type="component" value="Unassembled WGS sequence"/>
</dbReference>
<name>A0A9P6PY66_9FUNG</name>
<accession>A0A9P6PY66</accession>
<sequence length="72" mass="7871">MTAKEARINYGNMNQAQGTTYELAQAEKAGALMNADVDIGKLDYMGRSKYAADVDDWEKCGGEYGAANRDWG</sequence>
<evidence type="ECO:0000313" key="2">
    <source>
        <dbReference type="Proteomes" id="UP000726737"/>
    </source>
</evidence>
<reference evidence="1" key="1">
    <citation type="journal article" date="2020" name="Fungal Divers.">
        <title>Resolving the Mortierellaceae phylogeny through synthesis of multi-gene phylogenetics and phylogenomics.</title>
        <authorList>
            <person name="Vandepol N."/>
            <person name="Liber J."/>
            <person name="Desiro A."/>
            <person name="Na H."/>
            <person name="Kennedy M."/>
            <person name="Barry K."/>
            <person name="Grigoriev I.V."/>
            <person name="Miller A.N."/>
            <person name="O'Donnell K."/>
            <person name="Stajich J.E."/>
            <person name="Bonito G."/>
        </authorList>
    </citation>
    <scope>NUCLEOTIDE SEQUENCE</scope>
    <source>
        <strain evidence="1">KOD948</strain>
    </source>
</reference>
<evidence type="ECO:0000313" key="1">
    <source>
        <dbReference type="EMBL" id="KAG0254605.1"/>
    </source>
</evidence>
<keyword evidence="2" id="KW-1185">Reference proteome</keyword>